<keyword evidence="4" id="KW-1185">Reference proteome</keyword>
<dbReference type="GO" id="GO:0140662">
    <property type="term" value="F:ATP-dependent protein folding chaperone"/>
    <property type="evidence" value="ECO:0007669"/>
    <property type="project" value="InterPro"/>
</dbReference>
<protein>
    <submittedName>
        <fullName evidence="3">Heat shock protein</fullName>
    </submittedName>
</protein>
<dbReference type="STRING" id="760192.Halhy_5100"/>
<dbReference type="eggNOG" id="COG0443">
    <property type="taxonomic scope" value="Bacteria"/>
</dbReference>
<dbReference type="CDD" id="cd10231">
    <property type="entry name" value="ASKHA_NBD_HSP70_YegD-like"/>
    <property type="match status" value="1"/>
</dbReference>
<dbReference type="AlphaFoldDB" id="F4L3E9"/>
<sequence length="424" mass="47830">MTNFIYGIDFGTTNSALAILDIRTNSVLKIFTTPSLLFFPDAQIHNAPLTYSVGEAAVQAYVESRMQGRFMKSIKRVLPNKSFIGTKIATKLYKAEDLVALILLFLKKQADEFLGQNITTAVIGRPVVFDENPEKDQLAQERLAKAVRIAGFESFYFQMEPIGAAFTYERQITKEELVLVADFGGGTSDFSIMKLRPEAINNPDRSGDMMAKGGIYIGGDSFDSDIMWHRGTPHFGRGVKEKLEEGKWIDLPLSYFTNICSWEKMNFLDSYKWRNTISKSYFAAGRDYRVKNLLTLIEKNLGYILFKQIEKAKFGLTDQDVSSFAFNEFDIQINESITIEDFECAIIHKNVAKIEAYLHAFLKSQGIDFGDIDTVFMTGGTSYVRPLSNIFTRLFGQEKIKSGDNFNSVATGIAYSYPVVTQVR</sequence>
<dbReference type="GO" id="GO:0005524">
    <property type="term" value="F:ATP binding"/>
    <property type="evidence" value="ECO:0007669"/>
    <property type="project" value="UniProtKB-KW"/>
</dbReference>
<reference key="2">
    <citation type="submission" date="2011-04" db="EMBL/GenBank/DDBJ databases">
        <title>Complete sequence of chromosome of Haliscomenobacter hydrossis DSM 1100.</title>
        <authorList>
            <consortium name="US DOE Joint Genome Institute (JGI-PGF)"/>
            <person name="Lucas S."/>
            <person name="Han J."/>
            <person name="Lapidus A."/>
            <person name="Bruce D."/>
            <person name="Goodwin L."/>
            <person name="Pitluck S."/>
            <person name="Peters L."/>
            <person name="Kyrpides N."/>
            <person name="Mavromatis K."/>
            <person name="Ivanova N."/>
            <person name="Ovchinnikova G."/>
            <person name="Pagani I."/>
            <person name="Daligault H."/>
            <person name="Detter J.C."/>
            <person name="Han C."/>
            <person name="Land M."/>
            <person name="Hauser L."/>
            <person name="Markowitz V."/>
            <person name="Cheng J.-F."/>
            <person name="Hugenholtz P."/>
            <person name="Woyke T."/>
            <person name="Wu D."/>
            <person name="Verbarg S."/>
            <person name="Frueling A."/>
            <person name="Brambilla E."/>
            <person name="Klenk H.-P."/>
            <person name="Eisen J.A."/>
        </authorList>
    </citation>
    <scope>NUCLEOTIDE SEQUENCE</scope>
    <source>
        <strain>DSM 1100</strain>
    </source>
</reference>
<dbReference type="SUPFAM" id="SSF53067">
    <property type="entry name" value="Actin-like ATPase domain"/>
    <property type="match status" value="2"/>
</dbReference>
<evidence type="ECO:0000256" key="2">
    <source>
        <dbReference type="ARBA" id="ARBA00022840"/>
    </source>
</evidence>
<dbReference type="Pfam" id="PF00012">
    <property type="entry name" value="HSP70"/>
    <property type="match status" value="2"/>
</dbReference>
<dbReference type="PANTHER" id="PTHR19375">
    <property type="entry name" value="HEAT SHOCK PROTEIN 70KDA"/>
    <property type="match status" value="1"/>
</dbReference>
<keyword evidence="2" id="KW-0067">ATP-binding</keyword>
<proteinExistence type="predicted"/>
<dbReference type="InterPro" id="IPR043129">
    <property type="entry name" value="ATPase_NBD"/>
</dbReference>
<keyword evidence="3" id="KW-0346">Stress response</keyword>
<dbReference type="Proteomes" id="UP000008461">
    <property type="component" value="Chromosome"/>
</dbReference>
<dbReference type="EMBL" id="CP002691">
    <property type="protein sequence ID" value="AEE52926.1"/>
    <property type="molecule type" value="Genomic_DNA"/>
</dbReference>
<dbReference type="Gene3D" id="3.30.420.40">
    <property type="match status" value="2"/>
</dbReference>
<name>F4L3E9_HALH1</name>
<evidence type="ECO:0000256" key="1">
    <source>
        <dbReference type="ARBA" id="ARBA00022741"/>
    </source>
</evidence>
<reference evidence="3 4" key="1">
    <citation type="journal article" date="2011" name="Stand. Genomic Sci.">
        <title>Complete genome sequence of Haliscomenobacter hydrossis type strain (O).</title>
        <authorList>
            <consortium name="US DOE Joint Genome Institute (JGI-PGF)"/>
            <person name="Daligault H."/>
            <person name="Lapidus A."/>
            <person name="Zeytun A."/>
            <person name="Nolan M."/>
            <person name="Lucas S."/>
            <person name="Del Rio T.G."/>
            <person name="Tice H."/>
            <person name="Cheng J.F."/>
            <person name="Tapia R."/>
            <person name="Han C."/>
            <person name="Goodwin L."/>
            <person name="Pitluck S."/>
            <person name="Liolios K."/>
            <person name="Pagani I."/>
            <person name="Ivanova N."/>
            <person name="Huntemann M."/>
            <person name="Mavromatis K."/>
            <person name="Mikhailova N."/>
            <person name="Pati A."/>
            <person name="Chen A."/>
            <person name="Palaniappan K."/>
            <person name="Land M."/>
            <person name="Hauser L."/>
            <person name="Brambilla E.M."/>
            <person name="Rohde M."/>
            <person name="Verbarg S."/>
            <person name="Goker M."/>
            <person name="Bristow J."/>
            <person name="Eisen J.A."/>
            <person name="Markowitz V."/>
            <person name="Hugenholtz P."/>
            <person name="Kyrpides N.C."/>
            <person name="Klenk H.P."/>
            <person name="Woyke T."/>
        </authorList>
    </citation>
    <scope>NUCLEOTIDE SEQUENCE [LARGE SCALE GENOMIC DNA]</scope>
    <source>
        <strain evidence="4">ATCC 27775 / DSM 1100 / LMG 10767 / O</strain>
    </source>
</reference>
<keyword evidence="1" id="KW-0547">Nucleotide-binding</keyword>
<dbReference type="HOGENOM" id="CLU_033976_2_0_10"/>
<dbReference type="InterPro" id="IPR013126">
    <property type="entry name" value="Hsp_70_fam"/>
</dbReference>
<accession>F4L3E9</accession>
<gene>
    <name evidence="3" type="ordered locus">Halhy_5100</name>
</gene>
<evidence type="ECO:0000313" key="4">
    <source>
        <dbReference type="Proteomes" id="UP000008461"/>
    </source>
</evidence>
<dbReference type="OrthoDB" id="9807934at2"/>
<dbReference type="RefSeq" id="WP_013767461.1">
    <property type="nucleotide sequence ID" value="NC_015510.1"/>
</dbReference>
<organism evidence="3 4">
    <name type="scientific">Haliscomenobacter hydrossis (strain ATCC 27775 / DSM 1100 / LMG 10767 / O)</name>
    <dbReference type="NCBI Taxonomy" id="760192"/>
    <lineage>
        <taxon>Bacteria</taxon>
        <taxon>Pseudomonadati</taxon>
        <taxon>Bacteroidota</taxon>
        <taxon>Saprospiria</taxon>
        <taxon>Saprospirales</taxon>
        <taxon>Haliscomenobacteraceae</taxon>
        <taxon>Haliscomenobacter</taxon>
    </lineage>
</organism>
<dbReference type="InterPro" id="IPR042054">
    <property type="entry name" value="YegD-like"/>
</dbReference>
<dbReference type="KEGG" id="hhy:Halhy_5100"/>
<evidence type="ECO:0000313" key="3">
    <source>
        <dbReference type="EMBL" id="AEE52926.1"/>
    </source>
</evidence>